<evidence type="ECO:0000256" key="7">
    <source>
        <dbReference type="ARBA" id="ARBA00022884"/>
    </source>
</evidence>
<dbReference type="AlphaFoldDB" id="A0A3P6SB16"/>
<dbReference type="SUPFAM" id="SSF54928">
    <property type="entry name" value="RNA-binding domain, RBD"/>
    <property type="match status" value="1"/>
</dbReference>
<evidence type="ECO:0000256" key="12">
    <source>
        <dbReference type="SAM" id="MobiDB-lite"/>
    </source>
</evidence>
<dbReference type="InterPro" id="IPR000504">
    <property type="entry name" value="RRM_dom"/>
</dbReference>
<protein>
    <recommendedName>
        <fullName evidence="4">Negative elongation factor E</fullName>
    </recommendedName>
</protein>
<dbReference type="PANTHER" id="PTHR17250">
    <property type="entry name" value="NEGATIVE ELONGATION FACTOR E"/>
    <property type="match status" value="1"/>
</dbReference>
<feature type="compositionally biased region" description="Basic and acidic residues" evidence="12">
    <location>
        <begin position="521"/>
        <end position="542"/>
    </location>
</feature>
<feature type="compositionally biased region" description="Polar residues" evidence="12">
    <location>
        <begin position="218"/>
        <end position="238"/>
    </location>
</feature>
<dbReference type="GO" id="GO:0034244">
    <property type="term" value="P:negative regulation of transcription elongation by RNA polymerase II"/>
    <property type="evidence" value="ECO:0007669"/>
    <property type="project" value="TreeGrafter"/>
</dbReference>
<dbReference type="OMA" id="DIDNCST"/>
<keyword evidence="6" id="KW-0678">Repressor</keyword>
<evidence type="ECO:0000256" key="8">
    <source>
        <dbReference type="ARBA" id="ARBA00023015"/>
    </source>
</evidence>
<evidence type="ECO:0000256" key="2">
    <source>
        <dbReference type="ARBA" id="ARBA00004286"/>
    </source>
</evidence>
<dbReference type="InterPro" id="IPR035979">
    <property type="entry name" value="RBD_domain_sf"/>
</dbReference>
<dbReference type="OrthoDB" id="378874at2759"/>
<evidence type="ECO:0000313" key="14">
    <source>
        <dbReference type="EMBL" id="VDK73102.1"/>
    </source>
</evidence>
<evidence type="ECO:0000256" key="11">
    <source>
        <dbReference type="PROSITE-ProRule" id="PRU00176"/>
    </source>
</evidence>
<feature type="region of interest" description="Disordered" evidence="12">
    <location>
        <begin position="106"/>
        <end position="197"/>
    </location>
</feature>
<sequence length="707" mass="77449">MKSARDTGLLFPSTLSGDEKRLKEMFEKLRAVVGFHSYSLFAKLAVRYCSFDWGEIAINLQQAEEATEEVKRKVLIGAVSFKKADEKKDSFKRSSLIGKRRDSCKTKTDNNAVFDSNTELSPNADIDNNKPLFSDDHSEAKTVTGEPSDSSDLRKSSVNFDNGATAESNVSTTRKSGPGSTRASSTRISPQSDAFDSCKARDGSSALAKYEPINLGSSGDFDTSRPFSSFDGSKQTSVDGDDNYKPRSAQSISSNATSESSPFIGFEQSKPCKASNSGPCVYVRGYDLVADSLRNVFSKYGVINRIFVEERKKSAFITYATTEEAEAAIKEMDGNMVNGITLCVSFARRQNQYGDSGHFRGTKSFDRINVGNKKDYSNHSRGERCGRFKGIERLRFRGRKSGGRRSRGYTCESGESSLLAVSVETNDNLRSDANEASGVESAMQSSLYKDGFWSAGRQSPERMSRPSVEENDKEDDGFDTCKSTISRSQGDDLNAVNKKDGEFDTCKPFNNDGDSSNYEDNFGKRRGSFEHRGGEERSDRCRGFRGGGRSNRMPRRGSRNRRDSLWRSGRRSGELGDIDNCSTDDLDVGRKSAWLTGAKSGNKDYLGTSNESGCTESDVASPESQSLQKGKDGKDDFWRGSSRSSNGDDESSARRSAKKTTKEVGAVAATAATAAAAAATNDEEIAVIQRKPEARKQVSYDEDNPFA</sequence>
<feature type="compositionally biased region" description="Basic and acidic residues" evidence="12">
    <location>
        <begin position="629"/>
        <end position="638"/>
    </location>
</feature>
<dbReference type="EMBL" id="UYRX01000083">
    <property type="protein sequence ID" value="VDK73102.1"/>
    <property type="molecule type" value="Genomic_DNA"/>
</dbReference>
<dbReference type="PROSITE" id="PS50102">
    <property type="entry name" value="RRM"/>
    <property type="match status" value="1"/>
</dbReference>
<feature type="compositionally biased region" description="Polar residues" evidence="12">
    <location>
        <begin position="109"/>
        <end position="121"/>
    </location>
</feature>
<dbReference type="InterPro" id="IPR033102">
    <property type="entry name" value="NELFE"/>
</dbReference>
<evidence type="ECO:0000256" key="1">
    <source>
        <dbReference type="ARBA" id="ARBA00004123"/>
    </source>
</evidence>
<accession>A0A3P6SB16</accession>
<dbReference type="Proteomes" id="UP000277928">
    <property type="component" value="Unassembled WGS sequence"/>
</dbReference>
<dbReference type="Gene3D" id="3.30.70.330">
    <property type="match status" value="1"/>
</dbReference>
<comment type="subcellular location">
    <subcellularLocation>
        <location evidence="2">Chromosome</location>
    </subcellularLocation>
    <subcellularLocation>
        <location evidence="1">Nucleus</location>
    </subcellularLocation>
</comment>
<evidence type="ECO:0000256" key="4">
    <source>
        <dbReference type="ARBA" id="ARBA00014464"/>
    </source>
</evidence>
<feature type="compositionally biased region" description="Basic and acidic residues" evidence="12">
    <location>
        <begin position="459"/>
        <end position="470"/>
    </location>
</feature>
<dbReference type="GO" id="GO:0003723">
    <property type="term" value="F:RNA binding"/>
    <property type="evidence" value="ECO:0007669"/>
    <property type="project" value="UniProtKB-UniRule"/>
</dbReference>
<feature type="compositionally biased region" description="Polar residues" evidence="12">
    <location>
        <begin position="248"/>
        <end position="261"/>
    </location>
</feature>
<keyword evidence="8" id="KW-0805">Transcription regulation</keyword>
<evidence type="ECO:0000256" key="10">
    <source>
        <dbReference type="ARBA" id="ARBA00023242"/>
    </source>
</evidence>
<dbReference type="STRING" id="42156.A0A3P6SB16"/>
<name>A0A3P6SB16_LITSI</name>
<keyword evidence="7 11" id="KW-0694">RNA-binding</keyword>
<dbReference type="Pfam" id="PF00076">
    <property type="entry name" value="RRM_1"/>
    <property type="match status" value="1"/>
</dbReference>
<comment type="similarity">
    <text evidence="3">Belongs to the RRM NELF-E family.</text>
</comment>
<evidence type="ECO:0000256" key="3">
    <source>
        <dbReference type="ARBA" id="ARBA00006120"/>
    </source>
</evidence>
<gene>
    <name evidence="14" type="ORF">NLS_LOCUS1996</name>
</gene>
<feature type="domain" description="RRM" evidence="13">
    <location>
        <begin position="279"/>
        <end position="349"/>
    </location>
</feature>
<evidence type="ECO:0000256" key="6">
    <source>
        <dbReference type="ARBA" id="ARBA00022491"/>
    </source>
</evidence>
<proteinExistence type="inferred from homology"/>
<evidence type="ECO:0000259" key="13">
    <source>
        <dbReference type="PROSITE" id="PS50102"/>
    </source>
</evidence>
<feature type="compositionally biased region" description="Polar residues" evidence="12">
    <location>
        <begin position="145"/>
        <end position="194"/>
    </location>
</feature>
<keyword evidence="10" id="KW-0539">Nucleus</keyword>
<keyword evidence="9" id="KW-0804">Transcription</keyword>
<dbReference type="SMART" id="SM00360">
    <property type="entry name" value="RRM"/>
    <property type="match status" value="1"/>
</dbReference>
<keyword evidence="5" id="KW-0158">Chromosome</keyword>
<reference evidence="14 15" key="1">
    <citation type="submission" date="2018-08" db="EMBL/GenBank/DDBJ databases">
        <authorList>
            <person name="Laetsch R D."/>
            <person name="Stevens L."/>
            <person name="Kumar S."/>
            <person name="Blaxter L. M."/>
        </authorList>
    </citation>
    <scope>NUCLEOTIDE SEQUENCE [LARGE SCALE GENOMIC DNA]</scope>
</reference>
<keyword evidence="15" id="KW-1185">Reference proteome</keyword>
<dbReference type="PANTHER" id="PTHR17250:SF0">
    <property type="entry name" value="NEGATIVE ELONGATION FACTOR E"/>
    <property type="match status" value="1"/>
</dbReference>
<evidence type="ECO:0000256" key="5">
    <source>
        <dbReference type="ARBA" id="ARBA00022454"/>
    </source>
</evidence>
<dbReference type="InterPro" id="IPR012677">
    <property type="entry name" value="Nucleotide-bd_a/b_plait_sf"/>
</dbReference>
<dbReference type="GO" id="GO:0005694">
    <property type="term" value="C:chromosome"/>
    <property type="evidence" value="ECO:0007669"/>
    <property type="project" value="UniProtKB-SubCell"/>
</dbReference>
<feature type="region of interest" description="Disordered" evidence="12">
    <location>
        <begin position="453"/>
        <end position="666"/>
    </location>
</feature>
<dbReference type="GO" id="GO:0032021">
    <property type="term" value="C:NELF complex"/>
    <property type="evidence" value="ECO:0007669"/>
    <property type="project" value="InterPro"/>
</dbReference>
<organism evidence="14 15">
    <name type="scientific">Litomosoides sigmodontis</name>
    <name type="common">Filarial nematode worm</name>
    <dbReference type="NCBI Taxonomy" id="42156"/>
    <lineage>
        <taxon>Eukaryota</taxon>
        <taxon>Metazoa</taxon>
        <taxon>Ecdysozoa</taxon>
        <taxon>Nematoda</taxon>
        <taxon>Chromadorea</taxon>
        <taxon>Rhabditida</taxon>
        <taxon>Spirurina</taxon>
        <taxon>Spiruromorpha</taxon>
        <taxon>Filarioidea</taxon>
        <taxon>Onchocercidae</taxon>
        <taxon>Litomosoides</taxon>
    </lineage>
</organism>
<feature type="region of interest" description="Disordered" evidence="12">
    <location>
        <begin position="218"/>
        <end position="262"/>
    </location>
</feature>
<evidence type="ECO:0000256" key="9">
    <source>
        <dbReference type="ARBA" id="ARBA00023163"/>
    </source>
</evidence>
<evidence type="ECO:0000313" key="15">
    <source>
        <dbReference type="Proteomes" id="UP000277928"/>
    </source>
</evidence>